<name>A0A6I4IC27_9SPHI</name>
<dbReference type="Gene3D" id="2.160.10.10">
    <property type="entry name" value="Hexapeptide repeat proteins"/>
    <property type="match status" value="1"/>
</dbReference>
<keyword evidence="1" id="KW-0808">Transferase</keyword>
<gene>
    <name evidence="1" type="ORF">GO816_16675</name>
</gene>
<reference evidence="1 2" key="1">
    <citation type="submission" date="2019-12" db="EMBL/GenBank/DDBJ databases">
        <title>Mucilaginibacter sp. HME9299 genome sequencing and assembly.</title>
        <authorList>
            <person name="Kang H."/>
            <person name="Kim H."/>
            <person name="Joh K."/>
        </authorList>
    </citation>
    <scope>NUCLEOTIDE SEQUENCE [LARGE SCALE GENOMIC DNA]</scope>
    <source>
        <strain evidence="1 2">HME9299</strain>
    </source>
</reference>
<dbReference type="RefSeq" id="WP_157543087.1">
    <property type="nucleotide sequence ID" value="NZ_WQLA01000007.1"/>
</dbReference>
<dbReference type="SUPFAM" id="SSF51161">
    <property type="entry name" value="Trimeric LpxA-like enzymes"/>
    <property type="match status" value="1"/>
</dbReference>
<dbReference type="OrthoDB" id="9801697at2"/>
<dbReference type="Proteomes" id="UP000434850">
    <property type="component" value="Unassembled WGS sequence"/>
</dbReference>
<dbReference type="PANTHER" id="PTHR23416:SF78">
    <property type="entry name" value="LIPOPOLYSACCHARIDE BIOSYNTHESIS O-ACETYL TRANSFERASE WBBJ-RELATED"/>
    <property type="match status" value="1"/>
</dbReference>
<dbReference type="GO" id="GO:0016746">
    <property type="term" value="F:acyltransferase activity"/>
    <property type="evidence" value="ECO:0007669"/>
    <property type="project" value="UniProtKB-KW"/>
</dbReference>
<comment type="caution">
    <text evidence="1">The sequence shown here is derived from an EMBL/GenBank/DDBJ whole genome shotgun (WGS) entry which is preliminary data.</text>
</comment>
<dbReference type="AlphaFoldDB" id="A0A6I4IC27"/>
<proteinExistence type="predicted"/>
<evidence type="ECO:0000313" key="1">
    <source>
        <dbReference type="EMBL" id="MVN92771.1"/>
    </source>
</evidence>
<dbReference type="InterPro" id="IPR011004">
    <property type="entry name" value="Trimer_LpxA-like_sf"/>
</dbReference>
<evidence type="ECO:0000313" key="2">
    <source>
        <dbReference type="Proteomes" id="UP000434850"/>
    </source>
</evidence>
<keyword evidence="1" id="KW-0012">Acyltransferase</keyword>
<dbReference type="InterPro" id="IPR051159">
    <property type="entry name" value="Hexapeptide_acetyltransf"/>
</dbReference>
<keyword evidence="2" id="KW-1185">Reference proteome</keyword>
<organism evidence="1 2">
    <name type="scientific">Mucilaginibacter aquatilis</name>
    <dbReference type="NCBI Taxonomy" id="1517760"/>
    <lineage>
        <taxon>Bacteria</taxon>
        <taxon>Pseudomonadati</taxon>
        <taxon>Bacteroidota</taxon>
        <taxon>Sphingobacteriia</taxon>
        <taxon>Sphingobacteriales</taxon>
        <taxon>Sphingobacteriaceae</taxon>
        <taxon>Mucilaginibacter</taxon>
    </lineage>
</organism>
<accession>A0A6I4IC27</accession>
<protein>
    <submittedName>
        <fullName evidence="1">Acyltransferase</fullName>
    </submittedName>
</protein>
<dbReference type="EMBL" id="WQLA01000007">
    <property type="protein sequence ID" value="MVN92771.1"/>
    <property type="molecule type" value="Genomic_DNA"/>
</dbReference>
<sequence>MFLKLIALILPWSLKRRALQKWFGYNIHPSAKVGLAWAFPRSMTMKAGSRIDHFTTAVHLDYIELGQNATIGRSNWITGFSTYDTQTKHFKHQQNRKAELILGEEAAITKNHHIDCTSAIHIGRFSTIAGYNSQLLTHSIDVFENRQDSSPITIGDYCFVGTNVVVLGGSVLPSHSVLGAKSLLSKTFSDTWTLYAGVPAKAIKIIPQTAKYFTRTEGFVH</sequence>
<dbReference type="PANTHER" id="PTHR23416">
    <property type="entry name" value="SIALIC ACID SYNTHASE-RELATED"/>
    <property type="match status" value="1"/>
</dbReference>